<keyword evidence="1" id="KW-0472">Membrane</keyword>
<feature type="transmembrane region" description="Helical" evidence="1">
    <location>
        <begin position="346"/>
        <end position="365"/>
    </location>
</feature>
<evidence type="ECO:0008006" key="4">
    <source>
        <dbReference type="Google" id="ProtNLM"/>
    </source>
</evidence>
<reference evidence="2 3" key="1">
    <citation type="submission" date="2023-07" db="EMBL/GenBank/DDBJ databases">
        <title>Sequencing the genomes of 1000 actinobacteria strains.</title>
        <authorList>
            <person name="Klenk H.-P."/>
        </authorList>
    </citation>
    <scope>NUCLEOTIDE SEQUENCE [LARGE SCALE GENOMIC DNA]</scope>
    <source>
        <strain evidence="2 3">DSM 44388</strain>
    </source>
</reference>
<sequence>MSRSLVRVLAGGLLGLVALVSSLVLTSTQPASAHPMPRSIVALDVGDSSITADLQIPVNDLALASGIDLTGDDADAVLTGQAGDLKNYLAEHVQPVSTTGTPWTVAVGTVALSEAEQTGSGTYREITARAELTPAAGESLRQFTFRLDPVIHQVATHTVLVTAKDAGDDQAREVATVSIDATTMTVAPLTIDLDDTSAWIGFTGMVSLGAHHILEGTDHLLFLLVLLLPAPVLASAGRWSGAAPPSTALARTARITLAFTIGHSATLAISALTRVEIPAQPIEALIAVSILIGALNAVRPLFPGREALVAAGFGLIHGMAFSFTLAEMNLTTGRLVLSLLGFNLGIEAMQLLVVAVMLPSLIVLSRTSWYRPVQMSGAAVAGVAATGWLIDRIGIGNAVARTADLLGTQGWWVAGGLAVLAAASHLSRRRAVAQQQA</sequence>
<evidence type="ECO:0000256" key="1">
    <source>
        <dbReference type="SAM" id="Phobius"/>
    </source>
</evidence>
<keyword evidence="3" id="KW-1185">Reference proteome</keyword>
<dbReference type="InterPro" id="IPR032809">
    <property type="entry name" value="Put_HupE_UreJ"/>
</dbReference>
<keyword evidence="1" id="KW-1133">Transmembrane helix</keyword>
<feature type="transmembrane region" description="Helical" evidence="1">
    <location>
        <begin position="252"/>
        <end position="272"/>
    </location>
</feature>
<accession>A0ABT9PEC0</accession>
<feature type="transmembrane region" description="Helical" evidence="1">
    <location>
        <begin position="372"/>
        <end position="390"/>
    </location>
</feature>
<feature type="transmembrane region" description="Helical" evidence="1">
    <location>
        <begin position="410"/>
        <end position="427"/>
    </location>
</feature>
<proteinExistence type="predicted"/>
<dbReference type="RefSeq" id="WP_307250433.1">
    <property type="nucleotide sequence ID" value="NZ_JAUSQZ010000001.1"/>
</dbReference>
<evidence type="ECO:0000313" key="2">
    <source>
        <dbReference type="EMBL" id="MDP9831042.1"/>
    </source>
</evidence>
<gene>
    <name evidence="2" type="ORF">J2S57_006791</name>
</gene>
<dbReference type="Pfam" id="PF13795">
    <property type="entry name" value="HupE_UreJ_2"/>
    <property type="match status" value="1"/>
</dbReference>
<protein>
    <recommendedName>
        <fullName evidence="4">HupE/UreJ protein</fullName>
    </recommendedName>
</protein>
<feature type="transmembrane region" description="Helical" evidence="1">
    <location>
        <begin position="284"/>
        <end position="302"/>
    </location>
</feature>
<keyword evidence="1" id="KW-0812">Transmembrane</keyword>
<dbReference type="EMBL" id="JAUSQZ010000001">
    <property type="protein sequence ID" value="MDP9831042.1"/>
    <property type="molecule type" value="Genomic_DNA"/>
</dbReference>
<comment type="caution">
    <text evidence="2">The sequence shown here is derived from an EMBL/GenBank/DDBJ whole genome shotgun (WGS) entry which is preliminary data.</text>
</comment>
<feature type="transmembrane region" description="Helical" evidence="1">
    <location>
        <begin position="220"/>
        <end position="240"/>
    </location>
</feature>
<organism evidence="2 3">
    <name type="scientific">Kineosporia succinea</name>
    <dbReference type="NCBI Taxonomy" id="84632"/>
    <lineage>
        <taxon>Bacteria</taxon>
        <taxon>Bacillati</taxon>
        <taxon>Actinomycetota</taxon>
        <taxon>Actinomycetes</taxon>
        <taxon>Kineosporiales</taxon>
        <taxon>Kineosporiaceae</taxon>
        <taxon>Kineosporia</taxon>
    </lineage>
</organism>
<evidence type="ECO:0000313" key="3">
    <source>
        <dbReference type="Proteomes" id="UP001235712"/>
    </source>
</evidence>
<feature type="transmembrane region" description="Helical" evidence="1">
    <location>
        <begin position="307"/>
        <end position="326"/>
    </location>
</feature>
<dbReference type="Proteomes" id="UP001235712">
    <property type="component" value="Unassembled WGS sequence"/>
</dbReference>
<name>A0ABT9PEC0_9ACTN</name>